<dbReference type="GO" id="GO:0005525">
    <property type="term" value="F:GTP binding"/>
    <property type="evidence" value="ECO:0007669"/>
    <property type="project" value="UniProtKB-UniRule"/>
</dbReference>
<dbReference type="InterPro" id="IPR031166">
    <property type="entry name" value="G_ENGA"/>
</dbReference>
<dbReference type="CDD" id="cd01894">
    <property type="entry name" value="EngA1"/>
    <property type="match status" value="1"/>
</dbReference>
<dbReference type="PANTHER" id="PTHR43834">
    <property type="entry name" value="GTPASE DER"/>
    <property type="match status" value="1"/>
</dbReference>
<evidence type="ECO:0000256" key="6">
    <source>
        <dbReference type="ARBA" id="ARBA00023134"/>
    </source>
</evidence>
<dbReference type="GO" id="GO:0043022">
    <property type="term" value="F:ribosome binding"/>
    <property type="evidence" value="ECO:0007669"/>
    <property type="project" value="TreeGrafter"/>
</dbReference>
<dbReference type="InterPro" id="IPR015946">
    <property type="entry name" value="KH_dom-like_a/b"/>
</dbReference>
<dbReference type="RefSeq" id="WP_304541532.1">
    <property type="nucleotide sequence ID" value="NZ_JARPTC010000005.1"/>
</dbReference>
<dbReference type="PANTHER" id="PTHR43834:SF6">
    <property type="entry name" value="GTPASE DER"/>
    <property type="match status" value="1"/>
</dbReference>
<dbReference type="InterPro" id="IPR032859">
    <property type="entry name" value="KH_dom-like"/>
</dbReference>
<evidence type="ECO:0000259" key="12">
    <source>
        <dbReference type="PROSITE" id="PS51712"/>
    </source>
</evidence>
<keyword evidence="14" id="KW-1185">Reference proteome</keyword>
<evidence type="ECO:0000256" key="1">
    <source>
        <dbReference type="ARBA" id="ARBA00008279"/>
    </source>
</evidence>
<evidence type="ECO:0000256" key="5">
    <source>
        <dbReference type="ARBA" id="ARBA00022741"/>
    </source>
</evidence>
<feature type="domain" description="EngA-type G" evidence="12">
    <location>
        <begin position="177"/>
        <end position="352"/>
    </location>
</feature>
<keyword evidence="5 9" id="KW-0547">Nucleotide-binding</keyword>
<gene>
    <name evidence="9 13" type="primary">der</name>
    <name evidence="13" type="ORF">P6N53_04565</name>
</gene>
<feature type="binding site" evidence="9">
    <location>
        <begin position="295"/>
        <end position="298"/>
    </location>
    <ligand>
        <name>GTP</name>
        <dbReference type="ChEBI" id="CHEBI:37565"/>
        <label>2</label>
    </ligand>
</feature>
<protein>
    <recommendedName>
        <fullName evidence="2 9">GTPase Der</fullName>
    </recommendedName>
    <alternativeName>
        <fullName evidence="7 9">GTP-binding protein EngA</fullName>
    </alternativeName>
</protein>
<feature type="binding site" evidence="9">
    <location>
        <begin position="119"/>
        <end position="122"/>
    </location>
    <ligand>
        <name>GTP</name>
        <dbReference type="ChEBI" id="CHEBI:37565"/>
        <label>1</label>
    </ligand>
</feature>
<dbReference type="Pfam" id="PF14714">
    <property type="entry name" value="KH_dom-like"/>
    <property type="match status" value="1"/>
</dbReference>
<dbReference type="PIRSF" id="PIRSF006485">
    <property type="entry name" value="GTP-binding_EngA"/>
    <property type="match status" value="1"/>
</dbReference>
<dbReference type="NCBIfam" id="TIGR03594">
    <property type="entry name" value="GTPase_EngA"/>
    <property type="match status" value="1"/>
</dbReference>
<evidence type="ECO:0000256" key="7">
    <source>
        <dbReference type="ARBA" id="ARBA00032345"/>
    </source>
</evidence>
<keyword evidence="6 9" id="KW-0342">GTP-binding</keyword>
<dbReference type="InterPro" id="IPR006073">
    <property type="entry name" value="GTP-bd"/>
</dbReference>
<evidence type="ECO:0000313" key="14">
    <source>
        <dbReference type="Proteomes" id="UP001172911"/>
    </source>
</evidence>
<keyword evidence="3 9" id="KW-0690">Ribosome biogenesis</keyword>
<dbReference type="InterPro" id="IPR016484">
    <property type="entry name" value="GTPase_Der"/>
</dbReference>
<reference evidence="13" key="2">
    <citation type="submission" date="2023-03" db="EMBL/GenBank/DDBJ databases">
        <authorList>
            <person name="Zhang Z."/>
        </authorList>
    </citation>
    <scope>NUCLEOTIDE SEQUENCE</scope>
    <source>
        <strain evidence="13">DSA</strain>
    </source>
</reference>
<evidence type="ECO:0000256" key="3">
    <source>
        <dbReference type="ARBA" id="ARBA00022517"/>
    </source>
</evidence>
<dbReference type="InterPro" id="IPR005225">
    <property type="entry name" value="Small_GTP-bd"/>
</dbReference>
<dbReference type="AlphaFoldDB" id="A0AAW7ZB22"/>
<dbReference type="HAMAP" id="MF_00195">
    <property type="entry name" value="GTPase_Der"/>
    <property type="match status" value="1"/>
</dbReference>
<feature type="binding site" evidence="9">
    <location>
        <begin position="230"/>
        <end position="234"/>
    </location>
    <ligand>
        <name>GTP</name>
        <dbReference type="ChEBI" id="CHEBI:37565"/>
        <label>2</label>
    </ligand>
</feature>
<dbReference type="EMBL" id="JARPTC010000005">
    <property type="protein sequence ID" value="MDO7786493.1"/>
    <property type="molecule type" value="Genomic_DNA"/>
</dbReference>
<dbReference type="SUPFAM" id="SSF52540">
    <property type="entry name" value="P-loop containing nucleoside triphosphate hydrolases"/>
    <property type="match status" value="2"/>
</dbReference>
<sequence>MSKPIVAIVGRPNVGKSTLFNRIVGSRIAIVEDMPGVTRDRLYQDAEWQGREFTLVDTGGLDFAEDVITEQIRKQAELAIREADAIIFLVDAREGLTIIDEEVAKQLRLADKPVLLVANKVEQFDASKIPFYDFYQLGLGDPVPVSASEGLNTGDLLDELVKLLPEQEDDPYSPDTIRIAVIGRPNVGKSSLVNAILGEERVIVSNIPGTTRDAIDSPFERNGKSYVIVDTAGMRRRNRIDLAAERYSVVRALRAVDRCDVALMILDATEGVAEQDKKIVGYAHEKGKAIVLVVNKWDLVVKDDKTMNRFERKIREEITFLNYIPIIYVSALTKQRLPKILDMVDFVAEEASRRVATADLNNLIREATQATPPPADKHRRLKIFYVTQGGVKPPTFILFVNDPELMHFSYQRYLENKLRDTYGFEGTPIRIFLRKREAKEQ</sequence>
<dbReference type="FunFam" id="3.30.300.20:FF:000004">
    <property type="entry name" value="GTPase Der"/>
    <property type="match status" value="1"/>
</dbReference>
<accession>A0AAW7ZB22</accession>
<dbReference type="PRINTS" id="PR00326">
    <property type="entry name" value="GTP1OBG"/>
</dbReference>
<dbReference type="SMART" id="SM00382">
    <property type="entry name" value="AAA"/>
    <property type="match status" value="2"/>
</dbReference>
<comment type="subunit">
    <text evidence="9">Associates with the 50S ribosomal subunit.</text>
</comment>
<name>A0AAW7ZB22_9FIRM</name>
<feature type="binding site" evidence="9">
    <location>
        <begin position="10"/>
        <end position="17"/>
    </location>
    <ligand>
        <name>GTP</name>
        <dbReference type="ChEBI" id="CHEBI:37565"/>
        <label>1</label>
    </ligand>
</feature>
<proteinExistence type="inferred from homology"/>
<evidence type="ECO:0000313" key="13">
    <source>
        <dbReference type="EMBL" id="MDO7786493.1"/>
    </source>
</evidence>
<dbReference type="Pfam" id="PF01926">
    <property type="entry name" value="MMR_HSR1"/>
    <property type="match status" value="2"/>
</dbReference>
<dbReference type="FunFam" id="3.40.50.300:FF:000040">
    <property type="entry name" value="GTPase Der"/>
    <property type="match status" value="1"/>
</dbReference>
<keyword evidence="4 11" id="KW-0677">Repeat</keyword>
<dbReference type="InterPro" id="IPR003593">
    <property type="entry name" value="AAA+_ATPase"/>
</dbReference>
<evidence type="ECO:0000256" key="10">
    <source>
        <dbReference type="PROSITE-ProRule" id="PRU01049"/>
    </source>
</evidence>
<keyword evidence="13" id="KW-0378">Hydrolase</keyword>
<dbReference type="FunFam" id="3.40.50.300:FF:000057">
    <property type="entry name" value="GTPase Der"/>
    <property type="match status" value="1"/>
</dbReference>
<dbReference type="GO" id="GO:0042254">
    <property type="term" value="P:ribosome biogenesis"/>
    <property type="evidence" value="ECO:0007669"/>
    <property type="project" value="UniProtKB-KW"/>
</dbReference>
<evidence type="ECO:0000256" key="4">
    <source>
        <dbReference type="ARBA" id="ARBA00022737"/>
    </source>
</evidence>
<feature type="binding site" evidence="9">
    <location>
        <begin position="183"/>
        <end position="190"/>
    </location>
    <ligand>
        <name>GTP</name>
        <dbReference type="ChEBI" id="CHEBI:37565"/>
        <label>2</label>
    </ligand>
</feature>
<reference evidence="13" key="1">
    <citation type="journal article" date="2023" name="J. Hazard. Mater.">
        <title>Anaerobic biodegradation of pyrene and benzo[a]pyrene by a new sulfate-reducing Desulforamulus aquiferis strain DSA.</title>
        <authorList>
            <person name="Zhang Z."/>
            <person name="Sun J."/>
            <person name="Gong X."/>
            <person name="Wang C."/>
            <person name="Wang H."/>
        </authorList>
    </citation>
    <scope>NUCLEOTIDE SEQUENCE</scope>
    <source>
        <strain evidence="13">DSA</strain>
    </source>
</reference>
<comment type="function">
    <text evidence="8 9 11">GTPase that plays an essential role in the late steps of ribosome biogenesis.</text>
</comment>
<dbReference type="NCBIfam" id="TIGR00231">
    <property type="entry name" value="small_GTP"/>
    <property type="match status" value="2"/>
</dbReference>
<evidence type="ECO:0000256" key="9">
    <source>
        <dbReference type="HAMAP-Rule" id="MF_00195"/>
    </source>
</evidence>
<dbReference type="Proteomes" id="UP001172911">
    <property type="component" value="Unassembled WGS sequence"/>
</dbReference>
<evidence type="ECO:0000256" key="2">
    <source>
        <dbReference type="ARBA" id="ARBA00020953"/>
    </source>
</evidence>
<dbReference type="PROSITE" id="PS51712">
    <property type="entry name" value="G_ENGA"/>
    <property type="match status" value="2"/>
</dbReference>
<dbReference type="Gene3D" id="3.40.50.300">
    <property type="entry name" value="P-loop containing nucleotide triphosphate hydrolases"/>
    <property type="match status" value="2"/>
</dbReference>
<dbReference type="GO" id="GO:0016787">
    <property type="term" value="F:hydrolase activity"/>
    <property type="evidence" value="ECO:0007669"/>
    <property type="project" value="UniProtKB-KW"/>
</dbReference>
<evidence type="ECO:0000256" key="8">
    <source>
        <dbReference type="ARBA" id="ARBA00053470"/>
    </source>
</evidence>
<comment type="similarity">
    <text evidence="1 9 10 11">Belongs to the TRAFAC class TrmE-Era-EngA-EngB-Septin-like GTPase superfamily. EngA (Der) GTPase family.</text>
</comment>
<organism evidence="13 14">
    <name type="scientific">Desulforamulus aquiferis</name>
    <dbReference type="NCBI Taxonomy" id="1397668"/>
    <lineage>
        <taxon>Bacteria</taxon>
        <taxon>Bacillati</taxon>
        <taxon>Bacillota</taxon>
        <taxon>Clostridia</taxon>
        <taxon>Eubacteriales</taxon>
        <taxon>Peptococcaceae</taxon>
        <taxon>Desulforamulus</taxon>
    </lineage>
</organism>
<dbReference type="Gene3D" id="3.30.300.20">
    <property type="match status" value="1"/>
</dbReference>
<feature type="domain" description="EngA-type G" evidence="12">
    <location>
        <begin position="4"/>
        <end position="168"/>
    </location>
</feature>
<evidence type="ECO:0000256" key="11">
    <source>
        <dbReference type="RuleBase" id="RU004481"/>
    </source>
</evidence>
<dbReference type="CDD" id="cd01895">
    <property type="entry name" value="EngA2"/>
    <property type="match status" value="1"/>
</dbReference>
<feature type="binding site" evidence="9">
    <location>
        <begin position="57"/>
        <end position="61"/>
    </location>
    <ligand>
        <name>GTP</name>
        <dbReference type="ChEBI" id="CHEBI:37565"/>
        <label>1</label>
    </ligand>
</feature>
<comment type="caution">
    <text evidence="13">The sequence shown here is derived from an EMBL/GenBank/DDBJ whole genome shotgun (WGS) entry which is preliminary data.</text>
</comment>
<dbReference type="InterPro" id="IPR027417">
    <property type="entry name" value="P-loop_NTPase"/>
</dbReference>